<evidence type="ECO:0000256" key="2">
    <source>
        <dbReference type="SAM" id="MobiDB-lite"/>
    </source>
</evidence>
<feature type="region of interest" description="Disordered" evidence="2">
    <location>
        <begin position="209"/>
        <end position="232"/>
    </location>
</feature>
<dbReference type="NCBIfam" id="TIGR01446">
    <property type="entry name" value="DnaD_dom"/>
    <property type="match status" value="1"/>
</dbReference>
<dbReference type="InterPro" id="IPR053843">
    <property type="entry name" value="DnaD_N"/>
</dbReference>
<dbReference type="InterPro" id="IPR034829">
    <property type="entry name" value="DnaD-like_sf"/>
</dbReference>
<dbReference type="PATRIC" id="fig|1423740.3.peg.1922"/>
<dbReference type="AlphaFoldDB" id="A0A0R1TSU6"/>
<dbReference type="EMBL" id="AZFH01000037">
    <property type="protein sequence ID" value="KRL81381.1"/>
    <property type="molecule type" value="Genomic_DNA"/>
</dbReference>
<dbReference type="SUPFAM" id="SSF158499">
    <property type="entry name" value="DnaD domain-like"/>
    <property type="match status" value="1"/>
</dbReference>
<dbReference type="PANTHER" id="PTHR37293">
    <property type="entry name" value="PHAGE REPLICATION PROTEIN-RELATED"/>
    <property type="match status" value="1"/>
</dbReference>
<comment type="caution">
    <text evidence="5">The sequence shown here is derived from an EMBL/GenBank/DDBJ whole genome shotgun (WGS) entry which is preliminary data.</text>
</comment>
<dbReference type="InterPro" id="IPR006343">
    <property type="entry name" value="DnaB/C_C"/>
</dbReference>
<dbReference type="Gene3D" id="1.10.10.10">
    <property type="entry name" value="Winged helix-like DNA-binding domain superfamily/Winged helix DNA-binding domain"/>
    <property type="match status" value="1"/>
</dbReference>
<evidence type="ECO:0000256" key="1">
    <source>
        <dbReference type="ARBA" id="ARBA00093462"/>
    </source>
</evidence>
<accession>A0A0R1TSU6</accession>
<gene>
    <name evidence="5" type="ORF">FC36_GL001784</name>
</gene>
<name>A0A0R1TSU6_9LACO</name>
<evidence type="ECO:0000259" key="3">
    <source>
        <dbReference type="Pfam" id="PF07261"/>
    </source>
</evidence>
<protein>
    <submittedName>
        <fullName evidence="5">DNA replication protein dnaD</fullName>
    </submittedName>
</protein>
<evidence type="ECO:0000259" key="4">
    <source>
        <dbReference type="Pfam" id="PF21984"/>
    </source>
</evidence>
<dbReference type="InterPro" id="IPR036388">
    <property type="entry name" value="WH-like_DNA-bd_sf"/>
</dbReference>
<sequence length="232" mass="26699">MEGFMKAYLQAGQVDVSGLVLRHYRTLGMTESEFMLYLQMQSYLQRGESLPDLNVIAQIMQQKIVDIYGMVQSLLDKKLLQIDQKTAADGKRSDVYSFDLLLDKLAAVLTQKEAQAEQVQEQIQAEDIYRAIESEFGRALTPMEIETIAMWFSQDHYQPAIVKLALREAVMNQAPSLKYMDKILLSWEKQNIRTPADVQKLRDQRYQKQAWSASNQAKGTGKKIPLKKWTQD</sequence>
<feature type="domain" description="DnaB/C C-terminal" evidence="3">
    <location>
        <begin position="130"/>
        <end position="200"/>
    </location>
</feature>
<dbReference type="Gene3D" id="1.10.10.630">
    <property type="entry name" value="DnaD domain-like"/>
    <property type="match status" value="1"/>
</dbReference>
<organism evidence="5 6">
    <name type="scientific">Ligilactobacillus equi DSM 15833 = JCM 10991</name>
    <dbReference type="NCBI Taxonomy" id="1423740"/>
    <lineage>
        <taxon>Bacteria</taxon>
        <taxon>Bacillati</taxon>
        <taxon>Bacillota</taxon>
        <taxon>Bacilli</taxon>
        <taxon>Lactobacillales</taxon>
        <taxon>Lactobacillaceae</taxon>
        <taxon>Ligilactobacillus</taxon>
    </lineage>
</organism>
<feature type="compositionally biased region" description="Polar residues" evidence="2">
    <location>
        <begin position="209"/>
        <end position="218"/>
    </location>
</feature>
<evidence type="ECO:0000313" key="6">
    <source>
        <dbReference type="Proteomes" id="UP000051048"/>
    </source>
</evidence>
<feature type="domain" description="DnaD N-terminal" evidence="4">
    <location>
        <begin position="17"/>
        <end position="114"/>
    </location>
</feature>
<dbReference type="InterPro" id="IPR053162">
    <property type="entry name" value="DnaD"/>
</dbReference>
<dbReference type="Pfam" id="PF21984">
    <property type="entry name" value="DnaD_N"/>
    <property type="match status" value="1"/>
</dbReference>
<dbReference type="Pfam" id="PF07261">
    <property type="entry name" value="DnaB_2"/>
    <property type="match status" value="1"/>
</dbReference>
<evidence type="ECO:0000313" key="5">
    <source>
        <dbReference type="EMBL" id="KRL81381.1"/>
    </source>
</evidence>
<dbReference type="PANTHER" id="PTHR37293:SF6">
    <property type="entry name" value="DNA REPLICATION PROTEIN DNAD"/>
    <property type="match status" value="1"/>
</dbReference>
<dbReference type="RefSeq" id="WP_023859017.1">
    <property type="nucleotide sequence ID" value="NZ_AZFH01000037.1"/>
</dbReference>
<comment type="similarity">
    <text evidence="1">Belongs to the DnaB/DnaD family.</text>
</comment>
<reference evidence="5 6" key="1">
    <citation type="journal article" date="2015" name="Genome Announc.">
        <title>Expanding the biotechnology potential of lactobacilli through comparative genomics of 213 strains and associated genera.</title>
        <authorList>
            <person name="Sun Z."/>
            <person name="Harris H.M."/>
            <person name="McCann A."/>
            <person name="Guo C."/>
            <person name="Argimon S."/>
            <person name="Zhang W."/>
            <person name="Yang X."/>
            <person name="Jeffery I.B."/>
            <person name="Cooney J.C."/>
            <person name="Kagawa T.F."/>
            <person name="Liu W."/>
            <person name="Song Y."/>
            <person name="Salvetti E."/>
            <person name="Wrobel A."/>
            <person name="Rasinkangas P."/>
            <person name="Parkhill J."/>
            <person name="Rea M.C."/>
            <person name="O'Sullivan O."/>
            <person name="Ritari J."/>
            <person name="Douillard F.P."/>
            <person name="Paul Ross R."/>
            <person name="Yang R."/>
            <person name="Briner A.E."/>
            <person name="Felis G.E."/>
            <person name="de Vos W.M."/>
            <person name="Barrangou R."/>
            <person name="Klaenhammer T.R."/>
            <person name="Caufield P.W."/>
            <person name="Cui Y."/>
            <person name="Zhang H."/>
            <person name="O'Toole P.W."/>
        </authorList>
    </citation>
    <scope>NUCLEOTIDE SEQUENCE [LARGE SCALE GENOMIC DNA]</scope>
    <source>
        <strain evidence="5 6">DSM 15833</strain>
    </source>
</reference>
<dbReference type="Proteomes" id="UP000051048">
    <property type="component" value="Unassembled WGS sequence"/>
</dbReference>
<dbReference type="STRING" id="1423740.FC36_GL001784"/>
<proteinExistence type="inferred from homology"/>